<dbReference type="InterPro" id="IPR011109">
    <property type="entry name" value="DNA_bind_recombinase_dom"/>
</dbReference>
<dbReference type="PROSITE" id="PS00397">
    <property type="entry name" value="RECOMBINASES_1"/>
    <property type="match status" value="1"/>
</dbReference>
<feature type="region of interest" description="Disordered" evidence="6">
    <location>
        <begin position="495"/>
        <end position="522"/>
    </location>
</feature>
<dbReference type="Gene3D" id="3.40.50.1390">
    <property type="entry name" value="Resolvase, N-terminal catalytic domain"/>
    <property type="match status" value="1"/>
</dbReference>
<evidence type="ECO:0000256" key="1">
    <source>
        <dbReference type="ARBA" id="ARBA00022908"/>
    </source>
</evidence>
<dbReference type="PANTHER" id="PTHR30461:SF23">
    <property type="entry name" value="DNA RECOMBINASE-RELATED"/>
    <property type="match status" value="1"/>
</dbReference>
<evidence type="ECO:0000256" key="5">
    <source>
        <dbReference type="PROSITE-ProRule" id="PRU10137"/>
    </source>
</evidence>
<sequence>MARPRKPKVQSPARGRPVGGEKAVLYARVSTAEQEKEGFSIDAQVALIREYAERMGFVIAGQYVDVETAKKTGRMQFEAMLKYLRGHPGVRHLLVEKTDRLYRNIKDWVTLDGFDIELHLVKEGTVLSRDSRSSEKFMHGIKVLMAKNYVDNLSEEARKGMLEKAKQGIWPSQAPLGYLNVVGPHGKKIIVPDPELGPIVQRVFEWFETGDYALKEVTQKARDAGLRYRRSQRPVGNSTIHYMLRNRLYAGAFEWAGRLYQGTHDPLVTRETWENVQEVLDGRSASNVRAEALRFAFTGLITCGHCGCAVVAQMQRGRYIYYHCSGFKQKCPEKYVREEALALAFSEQLARLRMDDEIFSLIERAIRESHSDKSRERVETIARLRLEADRLQERLDKLYIDHLDGRITADMHDRMSATWREERAGCQRRIDVLHNAEDAYVEDGIALLNLGRKAHATFSLQSPSSKNSALNLLVLNSTWANGQLHVTFREPFDMLEEIGSGNPPTEPPTGSGGSGVSSWLPE</sequence>
<dbReference type="CDD" id="cd00338">
    <property type="entry name" value="Ser_Recombinase"/>
    <property type="match status" value="1"/>
</dbReference>
<evidence type="ECO:0000313" key="10">
    <source>
        <dbReference type="Proteomes" id="UP000311469"/>
    </source>
</evidence>
<dbReference type="InterPro" id="IPR038109">
    <property type="entry name" value="DNA_bind_recomb_sf"/>
</dbReference>
<feature type="active site" description="O-(5'-phospho-DNA)-serine intermediate" evidence="4 5">
    <location>
        <position position="30"/>
    </location>
</feature>
<dbReference type="PROSITE" id="PS51737">
    <property type="entry name" value="RECOMBINASE_DNA_BIND"/>
    <property type="match status" value="1"/>
</dbReference>
<feature type="domain" description="Resolvase/invertase-type recombinase catalytic" evidence="7">
    <location>
        <begin position="22"/>
        <end position="168"/>
    </location>
</feature>
<keyword evidence="3" id="KW-0233">DNA recombination</keyword>
<proteinExistence type="predicted"/>
<dbReference type="SUPFAM" id="SSF53041">
    <property type="entry name" value="Resolvase-like"/>
    <property type="match status" value="1"/>
</dbReference>
<dbReference type="InterPro" id="IPR036162">
    <property type="entry name" value="Resolvase-like_N_sf"/>
</dbReference>
<dbReference type="KEGG" id="sufl:FIL70_04975"/>
<feature type="domain" description="Recombinase" evidence="8">
    <location>
        <begin position="175"/>
        <end position="286"/>
    </location>
</feature>
<protein>
    <submittedName>
        <fullName evidence="9">Recombinase family protein</fullName>
    </submittedName>
</protein>
<evidence type="ECO:0000313" key="9">
    <source>
        <dbReference type="EMBL" id="QDC36684.1"/>
    </source>
</evidence>
<evidence type="ECO:0000256" key="3">
    <source>
        <dbReference type="ARBA" id="ARBA00023172"/>
    </source>
</evidence>
<evidence type="ECO:0000259" key="7">
    <source>
        <dbReference type="PROSITE" id="PS51736"/>
    </source>
</evidence>
<dbReference type="Gene3D" id="3.90.1750.20">
    <property type="entry name" value="Putative Large Serine Recombinase, Chain B, Domain 2"/>
    <property type="match status" value="1"/>
</dbReference>
<keyword evidence="1" id="KW-0229">DNA integration</keyword>
<evidence type="ECO:0000259" key="8">
    <source>
        <dbReference type="PROSITE" id="PS51737"/>
    </source>
</evidence>
<reference evidence="9 10" key="1">
    <citation type="submission" date="2019-06" db="EMBL/GenBank/DDBJ databases">
        <title>Genome organization and adaptive potential of archetypical organophosphate degarding Sphingobium fuliginis ATCC 27551.</title>
        <authorList>
            <person name="Sarwar A."/>
            <person name="Parthasarathy S."/>
            <person name="Singh C."/>
            <person name="Siddavattam D."/>
        </authorList>
    </citation>
    <scope>NUCLEOTIDE SEQUENCE [LARGE SCALE GENOMIC DNA]</scope>
    <source>
        <strain evidence="9 10">ATCC 27551</strain>
    </source>
</reference>
<dbReference type="Pfam" id="PF00239">
    <property type="entry name" value="Resolvase"/>
    <property type="match status" value="1"/>
</dbReference>
<dbReference type="InterPro" id="IPR006119">
    <property type="entry name" value="Resolv_N"/>
</dbReference>
<dbReference type="SMART" id="SM00857">
    <property type="entry name" value="Resolvase"/>
    <property type="match status" value="1"/>
</dbReference>
<dbReference type="GO" id="GO:0015074">
    <property type="term" value="P:DNA integration"/>
    <property type="evidence" value="ECO:0007669"/>
    <property type="project" value="UniProtKB-KW"/>
</dbReference>
<organism evidence="9 10">
    <name type="scientific">Sphingobium fuliginis ATCC 27551</name>
    <dbReference type="NCBI Taxonomy" id="1208342"/>
    <lineage>
        <taxon>Bacteria</taxon>
        <taxon>Pseudomonadati</taxon>
        <taxon>Pseudomonadota</taxon>
        <taxon>Alphaproteobacteria</taxon>
        <taxon>Sphingomonadales</taxon>
        <taxon>Sphingomonadaceae</taxon>
        <taxon>Sphingobium</taxon>
    </lineage>
</organism>
<dbReference type="InterPro" id="IPR050639">
    <property type="entry name" value="SSR_resolvase"/>
</dbReference>
<evidence type="ECO:0000256" key="6">
    <source>
        <dbReference type="SAM" id="MobiDB-lite"/>
    </source>
</evidence>
<keyword evidence="2" id="KW-0238">DNA-binding</keyword>
<dbReference type="InterPro" id="IPR025827">
    <property type="entry name" value="Zn_ribbon_recom_dom"/>
</dbReference>
<dbReference type="RefSeq" id="WP_084514714.1">
    <property type="nucleotide sequence ID" value="NZ_CP041016.1"/>
</dbReference>
<dbReference type="Pfam" id="PF13408">
    <property type="entry name" value="Zn_ribbon_recom"/>
    <property type="match status" value="1"/>
</dbReference>
<evidence type="ECO:0000256" key="4">
    <source>
        <dbReference type="PIRSR" id="PIRSR606118-50"/>
    </source>
</evidence>
<dbReference type="GO" id="GO:0003677">
    <property type="term" value="F:DNA binding"/>
    <property type="evidence" value="ECO:0007669"/>
    <property type="project" value="UniProtKB-KW"/>
</dbReference>
<name>A0A5B8CB25_SPHSA</name>
<gene>
    <name evidence="9" type="ORF">FIL70_04975</name>
</gene>
<dbReference type="PANTHER" id="PTHR30461">
    <property type="entry name" value="DNA-INVERTASE FROM LAMBDOID PROPHAGE"/>
    <property type="match status" value="1"/>
</dbReference>
<dbReference type="GO" id="GO:0000150">
    <property type="term" value="F:DNA strand exchange activity"/>
    <property type="evidence" value="ECO:0007669"/>
    <property type="project" value="InterPro"/>
</dbReference>
<accession>A0A5B8CB25</accession>
<dbReference type="AlphaFoldDB" id="A0A5B8CB25"/>
<dbReference type="EMBL" id="CP041016">
    <property type="protein sequence ID" value="QDC36684.1"/>
    <property type="molecule type" value="Genomic_DNA"/>
</dbReference>
<dbReference type="PROSITE" id="PS51736">
    <property type="entry name" value="RECOMBINASES_3"/>
    <property type="match status" value="1"/>
</dbReference>
<dbReference type="Proteomes" id="UP000311469">
    <property type="component" value="Chromosome cSF1"/>
</dbReference>
<evidence type="ECO:0000256" key="2">
    <source>
        <dbReference type="ARBA" id="ARBA00023125"/>
    </source>
</evidence>
<dbReference type="InterPro" id="IPR006118">
    <property type="entry name" value="Recombinase_CS"/>
</dbReference>
<dbReference type="Pfam" id="PF07508">
    <property type="entry name" value="Recombinase"/>
    <property type="match status" value="1"/>
</dbReference>